<evidence type="ECO:0000256" key="1">
    <source>
        <dbReference type="ARBA" id="ARBA00004141"/>
    </source>
</evidence>
<dbReference type="Pfam" id="PF00137">
    <property type="entry name" value="ATP-synt_C"/>
    <property type="match status" value="1"/>
</dbReference>
<evidence type="ECO:0000313" key="10">
    <source>
        <dbReference type="EMBL" id="EEB36334.1"/>
    </source>
</evidence>
<feature type="transmembrane region" description="Helical" evidence="8">
    <location>
        <begin position="133"/>
        <end position="155"/>
    </location>
</feature>
<sequence>MDKNLVQLVNYKEKKMILVSILALACVVMTIYSGLYLLKNNEDASKDKIRKALKINLSTFVPIMVMILVLVLPNGVKAAAAGSASDAGNGLKYIGAALSTGLATIGTGYAVGQVGSAALGAISEDASILGRTIIFVGLAEGIAIFGVIISIMILFA</sequence>
<evidence type="ECO:0000256" key="3">
    <source>
        <dbReference type="ARBA" id="ARBA00022448"/>
    </source>
</evidence>
<feature type="transmembrane region" description="Helical" evidence="8">
    <location>
        <begin position="59"/>
        <end position="81"/>
    </location>
</feature>
<comment type="subcellular location">
    <subcellularLocation>
        <location evidence="1">Membrane</location>
        <topology evidence="1">Multi-pass membrane protein</topology>
    </subcellularLocation>
</comment>
<keyword evidence="6 8" id="KW-0406">Ion transport</keyword>
<keyword evidence="4 8" id="KW-0812">Transmembrane</keyword>
<dbReference type="InterPro" id="IPR000245">
    <property type="entry name" value="ATPase_proteolipid_csu"/>
</dbReference>
<evidence type="ECO:0000256" key="6">
    <source>
        <dbReference type="ARBA" id="ARBA00023065"/>
    </source>
</evidence>
<dbReference type="STRING" id="561177.ANHYDRO_00634"/>
<feature type="transmembrane region" description="Helical" evidence="8">
    <location>
        <begin position="93"/>
        <end position="112"/>
    </location>
</feature>
<proteinExistence type="inferred from homology"/>
<dbReference type="SUPFAM" id="SSF81333">
    <property type="entry name" value="F1F0 ATP synthase subunit C"/>
    <property type="match status" value="1"/>
</dbReference>
<evidence type="ECO:0000256" key="4">
    <source>
        <dbReference type="ARBA" id="ARBA00022692"/>
    </source>
</evidence>
<organism evidence="10 11">
    <name type="scientific">Anaerococcus hydrogenalis DSM 7454</name>
    <dbReference type="NCBI Taxonomy" id="561177"/>
    <lineage>
        <taxon>Bacteria</taxon>
        <taxon>Bacillati</taxon>
        <taxon>Bacillota</taxon>
        <taxon>Tissierellia</taxon>
        <taxon>Tissierellales</taxon>
        <taxon>Peptoniphilaceae</taxon>
        <taxon>Anaerococcus</taxon>
    </lineage>
</organism>
<evidence type="ECO:0000256" key="2">
    <source>
        <dbReference type="ARBA" id="ARBA00007296"/>
    </source>
</evidence>
<feature type="domain" description="V-ATPase proteolipid subunit C-like" evidence="9">
    <location>
        <begin position="94"/>
        <end position="153"/>
    </location>
</feature>
<keyword evidence="5 8" id="KW-1133">Transmembrane helix</keyword>
<protein>
    <submittedName>
        <fullName evidence="10">ATP synthase subunit C</fullName>
    </submittedName>
</protein>
<dbReference type="GO" id="GO:0046961">
    <property type="term" value="F:proton-transporting ATPase activity, rotational mechanism"/>
    <property type="evidence" value="ECO:0007669"/>
    <property type="project" value="InterPro"/>
</dbReference>
<dbReference type="eggNOG" id="COG0636">
    <property type="taxonomic scope" value="Bacteria"/>
</dbReference>
<evidence type="ECO:0000256" key="8">
    <source>
        <dbReference type="RuleBase" id="RU363060"/>
    </source>
</evidence>
<dbReference type="InterPro" id="IPR002379">
    <property type="entry name" value="ATPase_proteolipid_c-like_dom"/>
</dbReference>
<dbReference type="AlphaFoldDB" id="B6W7T5"/>
<evidence type="ECO:0000256" key="7">
    <source>
        <dbReference type="ARBA" id="ARBA00023136"/>
    </source>
</evidence>
<dbReference type="Proteomes" id="UP000005451">
    <property type="component" value="Unassembled WGS sequence"/>
</dbReference>
<dbReference type="CDD" id="cd18120">
    <property type="entry name" value="ATP-synt_Vo_Ao_c"/>
    <property type="match status" value="1"/>
</dbReference>
<keyword evidence="7 8" id="KW-0472">Membrane</keyword>
<dbReference type="PROSITE" id="PS51257">
    <property type="entry name" value="PROKAR_LIPOPROTEIN"/>
    <property type="match status" value="1"/>
</dbReference>
<evidence type="ECO:0000313" key="11">
    <source>
        <dbReference type="Proteomes" id="UP000005451"/>
    </source>
</evidence>
<dbReference type="GO" id="GO:0033179">
    <property type="term" value="C:proton-transporting V-type ATPase, V0 domain"/>
    <property type="evidence" value="ECO:0007669"/>
    <property type="project" value="InterPro"/>
</dbReference>
<comment type="caution">
    <text evidence="10">The sequence shown here is derived from an EMBL/GenBank/DDBJ whole genome shotgun (WGS) entry which is preliminary data.</text>
</comment>
<comment type="similarity">
    <text evidence="2 8">Belongs to the V-ATPase proteolipid subunit family.</text>
</comment>
<dbReference type="Gene3D" id="1.20.120.610">
    <property type="entry name" value="lithium bound rotor ring of v- atpase"/>
    <property type="match status" value="1"/>
</dbReference>
<evidence type="ECO:0000259" key="9">
    <source>
        <dbReference type="Pfam" id="PF00137"/>
    </source>
</evidence>
<reference evidence="10 11" key="2">
    <citation type="submission" date="2008-10" db="EMBL/GenBank/DDBJ databases">
        <title>Draft genome sequence of Anaerococcus hydrogenalis (DSM 7454).</title>
        <authorList>
            <person name="Sudarsanam P."/>
            <person name="Ley R."/>
            <person name="Guruge J."/>
            <person name="Turnbaugh P.J."/>
            <person name="Mahowald M."/>
            <person name="Liep D."/>
            <person name="Gordon J."/>
        </authorList>
    </citation>
    <scope>NUCLEOTIDE SEQUENCE [LARGE SCALE GENOMIC DNA]</scope>
    <source>
        <strain evidence="10 11">DSM 7454</strain>
    </source>
</reference>
<dbReference type="InterPro" id="IPR035921">
    <property type="entry name" value="F/V-ATP_Csub_sf"/>
</dbReference>
<evidence type="ECO:0000256" key="5">
    <source>
        <dbReference type="ARBA" id="ARBA00022989"/>
    </source>
</evidence>
<gene>
    <name evidence="10" type="ORF">ANHYDRO_00634</name>
</gene>
<accession>B6W7T5</accession>
<dbReference type="EMBL" id="ABXA01000019">
    <property type="protein sequence ID" value="EEB36334.1"/>
    <property type="molecule type" value="Genomic_DNA"/>
</dbReference>
<reference evidence="10 11" key="1">
    <citation type="submission" date="2008-09" db="EMBL/GenBank/DDBJ databases">
        <authorList>
            <person name="Fulton L."/>
            <person name="Clifton S."/>
            <person name="Fulton B."/>
            <person name="Xu J."/>
            <person name="Minx P."/>
            <person name="Pepin K.H."/>
            <person name="Johnson M."/>
            <person name="Thiruvilangam P."/>
            <person name="Bhonagiri V."/>
            <person name="Nash W.E."/>
            <person name="Mardis E.R."/>
            <person name="Wilson R.K."/>
        </authorList>
    </citation>
    <scope>NUCLEOTIDE SEQUENCE [LARGE SCALE GENOMIC DNA]</scope>
    <source>
        <strain evidence="10 11">DSM 7454</strain>
    </source>
</reference>
<dbReference type="PRINTS" id="PR00122">
    <property type="entry name" value="VACATPASE"/>
</dbReference>
<name>B6W7T5_9FIRM</name>
<keyword evidence="3 8" id="KW-0813">Transport</keyword>
<feature type="transmembrane region" description="Helical" evidence="8">
    <location>
        <begin position="16"/>
        <end position="38"/>
    </location>
</feature>